<dbReference type="AlphaFoldDB" id="K7A8X6"/>
<dbReference type="NCBIfam" id="NF047637">
    <property type="entry name" value="lipo_CC0125"/>
    <property type="match status" value="1"/>
</dbReference>
<keyword evidence="1" id="KW-0732">Signal</keyword>
<dbReference type="RefSeq" id="WP_007640207.1">
    <property type="nucleotide sequence ID" value="NC_020514.1"/>
</dbReference>
<dbReference type="STRING" id="1129794.C427_0972"/>
<dbReference type="Proteomes" id="UP000011864">
    <property type="component" value="Chromosome"/>
</dbReference>
<reference evidence="2 3" key="1">
    <citation type="journal article" date="2013" name="Genome Announc.">
        <title>Complete Genome Sequence of Glaciecola psychrophila Strain 170T.</title>
        <authorList>
            <person name="Yin J."/>
            <person name="Chen J."/>
            <person name="Liu G."/>
            <person name="Yu Y."/>
            <person name="Song L."/>
            <person name="Wang X."/>
            <person name="Qu X."/>
        </authorList>
    </citation>
    <scope>NUCLEOTIDE SEQUENCE [LARGE SCALE GENOMIC DNA]</scope>
    <source>
        <strain evidence="2 3">170</strain>
    </source>
</reference>
<dbReference type="PATRIC" id="fig|1129794.4.peg.959"/>
<organism evidence="2 3">
    <name type="scientific">Paraglaciecola psychrophila 170</name>
    <dbReference type="NCBI Taxonomy" id="1129794"/>
    <lineage>
        <taxon>Bacteria</taxon>
        <taxon>Pseudomonadati</taxon>
        <taxon>Pseudomonadota</taxon>
        <taxon>Gammaproteobacteria</taxon>
        <taxon>Alteromonadales</taxon>
        <taxon>Alteromonadaceae</taxon>
        <taxon>Paraglaciecola</taxon>
    </lineage>
</organism>
<dbReference type="KEGG" id="gps:C427_0972"/>
<evidence type="ECO:0008006" key="4">
    <source>
        <dbReference type="Google" id="ProtNLM"/>
    </source>
</evidence>
<evidence type="ECO:0000313" key="2">
    <source>
        <dbReference type="EMBL" id="AGH43081.1"/>
    </source>
</evidence>
<sequence>MKYFMALLTLTLLVLVSGCTSKPDYRSAKNGSVGYSEQKITDDRYRVQFKSHSKTVADASDYALLRAAELTQQQGYDWFVVTSKETFVESEKQQPSSSIGFTQTRQIERNCGLLTCETRTRPSTEVGVNINNGINNNRKEVHSILEIRMGKGVKPNEDSYGAQDVVDNLSQKIDLD</sequence>
<proteinExistence type="predicted"/>
<dbReference type="EMBL" id="CP003837">
    <property type="protein sequence ID" value="AGH43081.1"/>
    <property type="molecule type" value="Genomic_DNA"/>
</dbReference>
<dbReference type="HOGENOM" id="CLU_126408_0_0_6"/>
<gene>
    <name evidence="2" type="ORF">C427_0972</name>
</gene>
<keyword evidence="3" id="KW-1185">Reference proteome</keyword>
<evidence type="ECO:0000313" key="3">
    <source>
        <dbReference type="Proteomes" id="UP000011864"/>
    </source>
</evidence>
<feature type="signal peptide" evidence="1">
    <location>
        <begin position="1"/>
        <end position="21"/>
    </location>
</feature>
<dbReference type="PROSITE" id="PS51257">
    <property type="entry name" value="PROKAR_LIPOPROTEIN"/>
    <property type="match status" value="1"/>
</dbReference>
<name>K7A8X6_9ALTE</name>
<feature type="chain" id="PRO_5003898974" description="Lipoprotein" evidence="1">
    <location>
        <begin position="22"/>
        <end position="176"/>
    </location>
</feature>
<accession>K7A8X6</accession>
<dbReference type="OrthoDB" id="7172943at2"/>
<evidence type="ECO:0000256" key="1">
    <source>
        <dbReference type="SAM" id="SignalP"/>
    </source>
</evidence>
<protein>
    <recommendedName>
        <fullName evidence="4">Lipoprotein</fullName>
    </recommendedName>
</protein>
<dbReference type="eggNOG" id="ENOG5032W22">
    <property type="taxonomic scope" value="Bacteria"/>
</dbReference>